<evidence type="ECO:0000256" key="4">
    <source>
        <dbReference type="ARBA" id="ARBA00023027"/>
    </source>
</evidence>
<dbReference type="FunFam" id="3.40.50.1970:FF:000018">
    <property type="entry name" value="Related to 2-epi-5-epi-valiolone synthase"/>
    <property type="match status" value="1"/>
</dbReference>
<dbReference type="GO" id="GO:0000166">
    <property type="term" value="F:nucleotide binding"/>
    <property type="evidence" value="ECO:0007669"/>
    <property type="project" value="UniProtKB-KW"/>
</dbReference>
<evidence type="ECO:0000259" key="8">
    <source>
        <dbReference type="Pfam" id="PF24621"/>
    </source>
</evidence>
<dbReference type="AlphaFoldDB" id="A0A8J8WHS5"/>
<evidence type="ECO:0000259" key="7">
    <source>
        <dbReference type="Pfam" id="PF01761"/>
    </source>
</evidence>
<dbReference type="EMBL" id="WIWV01000120">
    <property type="protein sequence ID" value="KAF7713395.1"/>
    <property type="molecule type" value="Genomic_DNA"/>
</dbReference>
<evidence type="ECO:0000313" key="10">
    <source>
        <dbReference type="Proteomes" id="UP000631181"/>
    </source>
</evidence>
<reference evidence="9" key="1">
    <citation type="journal article" date="2020" name="Front. Microbiol.">
        <title>Gene regulatory networks of Penicillium echinulatum 2HH and Penicillium oxalicum 114-2 inferred by a computational biology approach.</title>
        <authorList>
            <person name="Lenz A.R."/>
            <person name="Galan-Vasquez E."/>
            <person name="Balbinot E."/>
            <person name="De Abreu F.P."/>
            <person name="De Oliveira N.S."/>
            <person name="Da Rosa L.O."/>
            <person name="De Avila E Silva S."/>
            <person name="Camassola M."/>
            <person name="Dillon A.J.P."/>
            <person name="Perez-Rueda E."/>
        </authorList>
    </citation>
    <scope>NUCLEOTIDE SEQUENCE</scope>
    <source>
        <strain evidence="9">S1M29</strain>
    </source>
</reference>
<evidence type="ECO:0000256" key="5">
    <source>
        <dbReference type="ARBA" id="ARBA00023239"/>
    </source>
</evidence>
<dbReference type="InterPro" id="IPR035872">
    <property type="entry name" value="EEVS-like"/>
</dbReference>
<feature type="region of interest" description="Disordered" evidence="6">
    <location>
        <begin position="415"/>
        <end position="436"/>
    </location>
</feature>
<dbReference type="PANTHER" id="PTHR43622">
    <property type="entry name" value="3-DEHYDROQUINATE SYNTHASE"/>
    <property type="match status" value="1"/>
</dbReference>
<keyword evidence="2" id="KW-0479">Metal-binding</keyword>
<sequence>MSDLKATVIETTSGFHVEGYEKIEYDFTFLDGVFETQNRQLAQLYERWGRCLAIMDKNIFDIYGSKMQEYFKYHNVELKIHQTMIGEKAKSLETFTQIVDSMTDFGIIRKEPVLVVGGGLVTDVAGFACAAYRRNTNYIRIPTTVIGLIDASVSIKVAVNYGNYKNRLGAYHAPMHTILDFGFLRTLPEAQVRNGFAELIKISSCAHLPTFNLLDKYCEQLISTKFGRAGDNAEVKQAADEINRNGIFEMLKLETPNLHEIGLDRVIAYGHTWSPLHELTPPTPLRHGHAISIDMAYSATLANIRGLLSDEEHRRILKLFSRCGLSMDHELFNEDILAKATAAILKTRDGLLRAAVPSPLGSCKFLNDVTDEEMAAALRRHKALMQEYPRNGAGIEAYVDASDTGYTVNAAVEEPTKEVEANGQKPTEPVVAGAKDGVLRTGLTSELKDLAANGHSNGLPTVQAQT</sequence>
<dbReference type="CDD" id="cd08199">
    <property type="entry name" value="EEVS"/>
    <property type="match status" value="1"/>
</dbReference>
<dbReference type="InterPro" id="IPR050071">
    <property type="entry name" value="Dehydroquinate_synthase"/>
</dbReference>
<dbReference type="Pfam" id="PF01761">
    <property type="entry name" value="DHQ_synthase"/>
    <property type="match status" value="1"/>
</dbReference>
<evidence type="ECO:0000256" key="6">
    <source>
        <dbReference type="SAM" id="MobiDB-lite"/>
    </source>
</evidence>
<comment type="cofactor">
    <cofactor evidence="1">
        <name>NAD(+)</name>
        <dbReference type="ChEBI" id="CHEBI:57540"/>
    </cofactor>
</comment>
<dbReference type="Pfam" id="PF24621">
    <property type="entry name" value="DHQS_C"/>
    <property type="match status" value="1"/>
</dbReference>
<dbReference type="PANTHER" id="PTHR43622:SF3">
    <property type="entry name" value="2-EPI-5-EPI-VALIOLONE SYNTHASE"/>
    <property type="match status" value="1"/>
</dbReference>
<gene>
    <name evidence="9" type="ORF">PECM_001222</name>
</gene>
<feature type="domain" description="3-dehydroquinate synthase N-terminal" evidence="7">
    <location>
        <begin position="85"/>
        <end position="193"/>
    </location>
</feature>
<dbReference type="Gene3D" id="1.20.1090.10">
    <property type="entry name" value="Dehydroquinate synthase-like - alpha domain"/>
    <property type="match status" value="1"/>
</dbReference>
<protein>
    <recommendedName>
        <fullName evidence="11">3-dehydroquinate synthase domain-containing protein</fullName>
    </recommendedName>
</protein>
<keyword evidence="4" id="KW-0520">NAD</keyword>
<evidence type="ECO:0000256" key="2">
    <source>
        <dbReference type="ARBA" id="ARBA00022723"/>
    </source>
</evidence>
<organism evidence="9 10">
    <name type="scientific">Penicillium ucsense</name>
    <dbReference type="NCBI Taxonomy" id="2839758"/>
    <lineage>
        <taxon>Eukaryota</taxon>
        <taxon>Fungi</taxon>
        <taxon>Dikarya</taxon>
        <taxon>Ascomycota</taxon>
        <taxon>Pezizomycotina</taxon>
        <taxon>Eurotiomycetes</taxon>
        <taxon>Eurotiomycetidae</taxon>
        <taxon>Eurotiales</taxon>
        <taxon>Aspergillaceae</taxon>
        <taxon>Penicillium</taxon>
    </lineage>
</organism>
<dbReference type="GO" id="GO:0003856">
    <property type="term" value="F:3-dehydroquinate synthase activity"/>
    <property type="evidence" value="ECO:0007669"/>
    <property type="project" value="TreeGrafter"/>
</dbReference>
<evidence type="ECO:0000256" key="3">
    <source>
        <dbReference type="ARBA" id="ARBA00022741"/>
    </source>
</evidence>
<evidence type="ECO:0000256" key="1">
    <source>
        <dbReference type="ARBA" id="ARBA00001911"/>
    </source>
</evidence>
<name>A0A8J8WHS5_9EURO</name>
<proteinExistence type="predicted"/>
<accession>A0A8J8WHS5</accession>
<dbReference type="Gene3D" id="3.40.50.1970">
    <property type="match status" value="1"/>
</dbReference>
<comment type="caution">
    <text evidence="9">The sequence shown here is derived from an EMBL/GenBank/DDBJ whole genome shotgun (WGS) entry which is preliminary data.</text>
</comment>
<dbReference type="InterPro" id="IPR030960">
    <property type="entry name" value="DHQS/DOIS_N"/>
</dbReference>
<evidence type="ECO:0008006" key="11">
    <source>
        <dbReference type="Google" id="ProtNLM"/>
    </source>
</evidence>
<dbReference type="OrthoDB" id="197068at2759"/>
<keyword evidence="3" id="KW-0547">Nucleotide-binding</keyword>
<dbReference type="SUPFAM" id="SSF56796">
    <property type="entry name" value="Dehydroquinate synthase-like"/>
    <property type="match status" value="1"/>
</dbReference>
<keyword evidence="5 9" id="KW-0456">Lyase</keyword>
<dbReference type="Proteomes" id="UP000631181">
    <property type="component" value="Unassembled WGS sequence"/>
</dbReference>
<keyword evidence="10" id="KW-1185">Reference proteome</keyword>
<dbReference type="FunFam" id="1.20.1090.10:FF:000015">
    <property type="entry name" value="3-dehydroquinate synthase protein"/>
    <property type="match status" value="1"/>
</dbReference>
<evidence type="ECO:0000313" key="9">
    <source>
        <dbReference type="EMBL" id="KAF7713395.1"/>
    </source>
</evidence>
<dbReference type="InterPro" id="IPR056179">
    <property type="entry name" value="DHQS_C"/>
</dbReference>
<feature type="domain" description="3-dehydroquinate synthase C-terminal" evidence="8">
    <location>
        <begin position="195"/>
        <end position="335"/>
    </location>
</feature>
<dbReference type="GO" id="GO:0017000">
    <property type="term" value="P:antibiotic biosynthetic process"/>
    <property type="evidence" value="ECO:0007669"/>
    <property type="project" value="InterPro"/>
</dbReference>
<dbReference type="GO" id="GO:0046872">
    <property type="term" value="F:metal ion binding"/>
    <property type="evidence" value="ECO:0007669"/>
    <property type="project" value="UniProtKB-KW"/>
</dbReference>